<feature type="compositionally biased region" description="Polar residues" evidence="2">
    <location>
        <begin position="105"/>
        <end position="114"/>
    </location>
</feature>
<keyword evidence="1" id="KW-0175">Coiled coil</keyword>
<keyword evidence="4" id="KW-1185">Reference proteome</keyword>
<feature type="compositionally biased region" description="Basic and acidic residues" evidence="2">
    <location>
        <begin position="129"/>
        <end position="138"/>
    </location>
</feature>
<comment type="caution">
    <text evidence="3">The sequence shown here is derived from an EMBL/GenBank/DDBJ whole genome shotgun (WGS) entry which is preliminary data.</text>
</comment>
<evidence type="ECO:0000256" key="2">
    <source>
        <dbReference type="SAM" id="MobiDB-lite"/>
    </source>
</evidence>
<feature type="coiled-coil region" evidence="1">
    <location>
        <begin position="829"/>
        <end position="898"/>
    </location>
</feature>
<dbReference type="GO" id="GO:0000794">
    <property type="term" value="C:condensed nuclear chromosome"/>
    <property type="evidence" value="ECO:0007669"/>
    <property type="project" value="TreeGrafter"/>
</dbReference>
<name>A0A8J6E4Z5_9EUKA</name>
<proteinExistence type="predicted"/>
<dbReference type="PANTHER" id="PTHR18867:SF12">
    <property type="entry name" value="DNA REPAIR PROTEIN RAD50"/>
    <property type="match status" value="1"/>
</dbReference>
<reference evidence="3" key="1">
    <citation type="submission" date="2021-05" db="EMBL/GenBank/DDBJ databases">
        <title>A free-living protist that lacks canonical eukaryotic 1 DNA replication and segregation systems.</title>
        <authorList>
            <person name="Salas-Leiva D.E."/>
            <person name="Tromer E.C."/>
            <person name="Curtis B.A."/>
            <person name="Jerlstrom-Hultqvist J."/>
            <person name="Kolisko M."/>
            <person name="Yi Z."/>
            <person name="Salas-Leiva J.S."/>
            <person name="Gallot-Lavallee L."/>
            <person name="Kops G.J.P.L."/>
            <person name="Archibald J.M."/>
            <person name="Simpson A.G.B."/>
            <person name="Roger A.J."/>
        </authorList>
    </citation>
    <scope>NUCLEOTIDE SEQUENCE</scope>
    <source>
        <strain evidence="3">BICM</strain>
    </source>
</reference>
<feature type="region of interest" description="Disordered" evidence="2">
    <location>
        <begin position="83"/>
        <end position="207"/>
    </location>
</feature>
<evidence type="ECO:0000313" key="4">
    <source>
        <dbReference type="Proteomes" id="UP000717585"/>
    </source>
</evidence>
<feature type="coiled-coil region" evidence="1">
    <location>
        <begin position="482"/>
        <end position="555"/>
    </location>
</feature>
<dbReference type="GO" id="GO:0007004">
    <property type="term" value="P:telomere maintenance via telomerase"/>
    <property type="evidence" value="ECO:0007669"/>
    <property type="project" value="TreeGrafter"/>
</dbReference>
<feature type="coiled-coil region" evidence="1">
    <location>
        <begin position="586"/>
        <end position="613"/>
    </location>
</feature>
<organism evidence="3 4">
    <name type="scientific">Carpediemonas membranifera</name>
    <dbReference type="NCBI Taxonomy" id="201153"/>
    <lineage>
        <taxon>Eukaryota</taxon>
        <taxon>Metamonada</taxon>
        <taxon>Carpediemonas-like organisms</taxon>
        <taxon>Carpediemonas</taxon>
    </lineage>
</organism>
<dbReference type="EMBL" id="JAHDYR010000001">
    <property type="protein sequence ID" value="KAG9397556.1"/>
    <property type="molecule type" value="Genomic_DNA"/>
</dbReference>
<feature type="compositionally biased region" description="Polar residues" evidence="2">
    <location>
        <begin position="84"/>
        <end position="98"/>
    </location>
</feature>
<dbReference type="GO" id="GO:0051880">
    <property type="term" value="F:G-quadruplex DNA binding"/>
    <property type="evidence" value="ECO:0007669"/>
    <property type="project" value="TreeGrafter"/>
</dbReference>
<evidence type="ECO:0000313" key="3">
    <source>
        <dbReference type="EMBL" id="KAG9397556.1"/>
    </source>
</evidence>
<protein>
    <submittedName>
        <fullName evidence="3">Chromosome partition protein Smc</fullName>
    </submittedName>
</protein>
<accession>A0A8J6E4Z5</accession>
<feature type="compositionally biased region" description="Acidic residues" evidence="2">
    <location>
        <begin position="198"/>
        <end position="207"/>
    </location>
</feature>
<feature type="coiled-coil region" evidence="1">
    <location>
        <begin position="366"/>
        <end position="407"/>
    </location>
</feature>
<dbReference type="GO" id="GO:0003691">
    <property type="term" value="F:double-stranded telomeric DNA binding"/>
    <property type="evidence" value="ECO:0007669"/>
    <property type="project" value="TreeGrafter"/>
</dbReference>
<dbReference type="AlphaFoldDB" id="A0A8J6E4Z5"/>
<evidence type="ECO:0000256" key="1">
    <source>
        <dbReference type="SAM" id="Coils"/>
    </source>
</evidence>
<dbReference type="GO" id="GO:0070192">
    <property type="term" value="P:chromosome organization involved in meiotic cell cycle"/>
    <property type="evidence" value="ECO:0007669"/>
    <property type="project" value="TreeGrafter"/>
</dbReference>
<sequence length="945" mass="105869">MNLTLTQGTGQSVDLVDENAMLRSRVAALEQGKYGLKESQNRVRELELQLQHRDADIAELGQIVTSAQKRISEQDDQLDALGSSARTPQLPLPSSVTHITGPVLTPQNMTQSAMSPVPGRFFSHYSPEPGERQPRDSRYTVVNAESSEDESATPQGLASPRYVENSPRQDVEEEATTPKSEGAVDTASTPHPMSAIAEGDDEEDEDVAPEEVDELEPIADEPGEIVEDLPPVEYDAAEMYPEISPSPPGAQHTVDEYASDGSEISLAASLDRHRNVELQKQRDLLAEQLKRASEQLSRATFVPEDSIVVRKTEFETAVAERQRLEEVNLDLTSTVDSLRQKVRLSEKRIEIFESTRPELLNLQDGLIEMEAQQEKHRSQIRNLQHELAVGEAEKRQYREELRIAQSDLDQLRPEYDAVKSKLEVLTRRYREASDGLFNSTKAAETAQTEVNLLRIEMDEKTALIDNLYGLLSRERSQSLKTKKDADTRLQELQSVMSETRGELDDVLEGREGAIVEMKRSIQSLKDENATQARVIRELNNSLKEVECELTEYKESKPIRERDEMIKKLKAALKDAREGTVQANVAKDRVEAECDDLKGKLEATRISLAKARAKHVTAAKALKREVERVKYLEDSMHKVAGTTEVEAKEDERAVARVKEGYEKLRAENSKLVGRLSKLKGANESLQIDLTDLSLKLKRAERKVEDQRTIISNLENNVKIVTGRAESSRKRLEATQADTQRVAELEAKVTELQAELTEARRDTAHDDTEAMAKELSRAKAALAATERRLREKELAAAQSAKEAVQQSDGIDSVRTLNSRLGSEITVMADSIEVMRAKLGETTAKLVALEEEHAHCATRIKRAEKAARAAEGKAVTAHDKVREAEARAEQAMSHMVDMSRDRDLRGLQTSQQHSNVTARLEEEIARLHDVLGRKDRILMNLRNEMALR</sequence>
<dbReference type="Proteomes" id="UP000717585">
    <property type="component" value="Unassembled WGS sequence"/>
</dbReference>
<dbReference type="GO" id="GO:0043047">
    <property type="term" value="F:single-stranded telomeric DNA binding"/>
    <property type="evidence" value="ECO:0007669"/>
    <property type="project" value="TreeGrafter"/>
</dbReference>
<dbReference type="GO" id="GO:0000722">
    <property type="term" value="P:telomere maintenance via recombination"/>
    <property type="evidence" value="ECO:0007669"/>
    <property type="project" value="TreeGrafter"/>
</dbReference>
<dbReference type="GO" id="GO:0006302">
    <property type="term" value="P:double-strand break repair"/>
    <property type="evidence" value="ECO:0007669"/>
    <property type="project" value="TreeGrafter"/>
</dbReference>
<dbReference type="GO" id="GO:0030870">
    <property type="term" value="C:Mre11 complex"/>
    <property type="evidence" value="ECO:0007669"/>
    <property type="project" value="TreeGrafter"/>
</dbReference>
<gene>
    <name evidence="3" type="ORF">J8273_0686</name>
</gene>
<feature type="coiled-coil region" evidence="1">
    <location>
        <begin position="646"/>
        <end position="800"/>
    </location>
</feature>
<dbReference type="PANTHER" id="PTHR18867">
    <property type="entry name" value="RAD50"/>
    <property type="match status" value="1"/>
</dbReference>